<dbReference type="AlphaFoldDB" id="A0A2P8F0W9"/>
<dbReference type="InterPro" id="IPR011048">
    <property type="entry name" value="Haem_d1_sf"/>
</dbReference>
<dbReference type="GO" id="GO:0017057">
    <property type="term" value="F:6-phosphogluconolactonase activity"/>
    <property type="evidence" value="ECO:0007669"/>
    <property type="project" value="TreeGrafter"/>
</dbReference>
<dbReference type="SUPFAM" id="SSF51004">
    <property type="entry name" value="C-terminal (heme d1) domain of cytochrome cd1-nitrite reductase"/>
    <property type="match status" value="1"/>
</dbReference>
<evidence type="ECO:0000313" key="4">
    <source>
        <dbReference type="Proteomes" id="UP000240418"/>
    </source>
</evidence>
<dbReference type="InterPro" id="IPR015943">
    <property type="entry name" value="WD40/YVTN_repeat-like_dom_sf"/>
</dbReference>
<keyword evidence="2" id="KW-0313">Glucose metabolism</keyword>
<evidence type="ECO:0000256" key="2">
    <source>
        <dbReference type="ARBA" id="ARBA00022526"/>
    </source>
</evidence>
<name>A0A2P8F0W9_9RHOB</name>
<dbReference type="Pfam" id="PF10282">
    <property type="entry name" value="Lactonase"/>
    <property type="match status" value="1"/>
</dbReference>
<comment type="similarity">
    <text evidence="1">Belongs to the cycloisomerase 2 family.</text>
</comment>
<sequence>MNKKISGLVPRYIYAGSYTSPHFAPGAHNPSPGTGISVYEMLDTGELELVAGVATENPSSLAINSDKSFLYAVNELGLSEDSSPLGSVTAFAVDAKTGGLAVLNQRRTQGGWPCHCWVHPSGQYLIAANYGTGDYPVFPIASDGRLGAATFLAKGEGVGPDTARQSGPHAHMVLSDPQANRVYGVDLGADRILSWNFDEDTGRLAASKLPFVQTASGCGPRHMVFSEDGLNAFVLNELSSTVDLFDVAPETGFFIWRQTVSTLPTDCRLKRPLFDPSNPGFIPEGTNTGAEIRLHPSGKWLYTTNRGMNTVVQFEVDVDSRELTLVDVTDSKGDCPRGMIIDPEGIVLIVGNQNTNTIAVFAIDLQTGRLGDPIQVLDAPTPVDFVFGAKVEPAR</sequence>
<dbReference type="RefSeq" id="WP_165798977.1">
    <property type="nucleotide sequence ID" value="NZ_PYGJ01000025.1"/>
</dbReference>
<dbReference type="InterPro" id="IPR050282">
    <property type="entry name" value="Cycloisomerase_2"/>
</dbReference>
<dbReference type="PANTHER" id="PTHR30344">
    <property type="entry name" value="6-PHOSPHOGLUCONOLACTONASE-RELATED"/>
    <property type="match status" value="1"/>
</dbReference>
<dbReference type="GO" id="GO:0006006">
    <property type="term" value="P:glucose metabolic process"/>
    <property type="evidence" value="ECO:0007669"/>
    <property type="project" value="UniProtKB-KW"/>
</dbReference>
<keyword evidence="2" id="KW-0119">Carbohydrate metabolism</keyword>
<reference evidence="3 4" key="1">
    <citation type="submission" date="2018-03" db="EMBL/GenBank/DDBJ databases">
        <title>Genomic Encyclopedia of Archaeal and Bacterial Type Strains, Phase II (KMG-II): from individual species to whole genera.</title>
        <authorList>
            <person name="Goeker M."/>
        </authorList>
    </citation>
    <scope>NUCLEOTIDE SEQUENCE [LARGE SCALE GENOMIC DNA]</scope>
    <source>
        <strain evidence="3 4">DSM 100673</strain>
    </source>
</reference>
<proteinExistence type="inferred from homology"/>
<dbReference type="Proteomes" id="UP000240418">
    <property type="component" value="Unassembled WGS sequence"/>
</dbReference>
<keyword evidence="4" id="KW-1185">Reference proteome</keyword>
<dbReference type="InterPro" id="IPR019405">
    <property type="entry name" value="Lactonase_7-beta_prop"/>
</dbReference>
<organism evidence="3 4">
    <name type="scientific">Shimia abyssi</name>
    <dbReference type="NCBI Taxonomy" id="1662395"/>
    <lineage>
        <taxon>Bacteria</taxon>
        <taxon>Pseudomonadati</taxon>
        <taxon>Pseudomonadota</taxon>
        <taxon>Alphaproteobacteria</taxon>
        <taxon>Rhodobacterales</taxon>
        <taxon>Roseobacteraceae</taxon>
    </lineage>
</organism>
<dbReference type="PANTHER" id="PTHR30344:SF1">
    <property type="entry name" value="6-PHOSPHOGLUCONOLACTONASE"/>
    <property type="match status" value="1"/>
</dbReference>
<gene>
    <name evidence="3" type="ORF">CLV88_1252</name>
</gene>
<evidence type="ECO:0000313" key="3">
    <source>
        <dbReference type="EMBL" id="PSL15357.1"/>
    </source>
</evidence>
<protein>
    <submittedName>
        <fullName evidence="3">6-phosphogluconolactonase</fullName>
    </submittedName>
</protein>
<dbReference type="Gene3D" id="2.130.10.10">
    <property type="entry name" value="YVTN repeat-like/Quinoprotein amine dehydrogenase"/>
    <property type="match status" value="1"/>
</dbReference>
<accession>A0A2P8F0W9</accession>
<evidence type="ECO:0000256" key="1">
    <source>
        <dbReference type="ARBA" id="ARBA00005564"/>
    </source>
</evidence>
<dbReference type="EMBL" id="PYGJ01000025">
    <property type="protein sequence ID" value="PSL15357.1"/>
    <property type="molecule type" value="Genomic_DNA"/>
</dbReference>
<comment type="caution">
    <text evidence="3">The sequence shown here is derived from an EMBL/GenBank/DDBJ whole genome shotgun (WGS) entry which is preliminary data.</text>
</comment>